<evidence type="ECO:0000313" key="1">
    <source>
        <dbReference type="EMBL" id="AUO31994.1"/>
    </source>
</evidence>
<geneLocation type="plasmid" evidence="1">
    <name>pBtiUFT6.51.1 complete sequence</name>
</geneLocation>
<name>A0A2I6SWP0_BACTI</name>
<dbReference type="RefSeq" id="WP_016097337.1">
    <property type="nucleotide sequence ID" value="NZ_MG710485.1"/>
</dbReference>
<keyword evidence="1" id="KW-0614">Plasmid</keyword>
<reference evidence="1" key="1">
    <citation type="submission" date="2017-12" db="EMBL/GenBank/DDBJ databases">
        <title>Complete genome sequences of two plasmids found in a Brazilian Bacillus thuringiensis israelensis strain.</title>
        <authorList>
            <person name="Campos F.S."/>
            <person name="Santos G.R."/>
            <person name="Nascimento V.L."/>
            <person name="Correia R.F.T."/>
            <person name="Cangussu A.S.R."/>
            <person name="Ribeiro B.M."/>
            <person name="Aguiar R.W.S."/>
        </authorList>
    </citation>
    <scope>NUCLEOTIDE SEQUENCE</scope>
    <source>
        <strain evidence="1">Bti-UFT6.51</strain>
        <plasmid evidence="1">pBtiUFT6.51.1 complete sequence</plasmid>
    </source>
</reference>
<protein>
    <submittedName>
        <fullName evidence="1">Uncharacterized protein</fullName>
    </submittedName>
</protein>
<organism evidence="1">
    <name type="scientific">Bacillus thuringiensis subsp. israelensis</name>
    <dbReference type="NCBI Taxonomy" id="1430"/>
    <lineage>
        <taxon>Bacteria</taxon>
        <taxon>Bacillati</taxon>
        <taxon>Bacillota</taxon>
        <taxon>Bacilli</taxon>
        <taxon>Bacillales</taxon>
        <taxon>Bacillaceae</taxon>
        <taxon>Bacillus</taxon>
        <taxon>Bacillus cereus group</taxon>
    </lineage>
</organism>
<accession>A0A2I6SWP0</accession>
<dbReference type="EMBL" id="MG710485">
    <property type="protein sequence ID" value="AUO31994.1"/>
    <property type="molecule type" value="Genomic_DNA"/>
</dbReference>
<proteinExistence type="predicted"/>
<dbReference type="AlphaFoldDB" id="A0A2I6SWP0"/>
<sequence>MNALKENKKQVSFFETFFKNHPIKNDVFVIEANEKYFFFEYDTVISMINNFSQKEQDYIRRQLQLYNYLRQDLSICLMQIATDYVRRLIGEHKKTECRILPLHSIYNHS</sequence>